<gene>
    <name evidence="2" type="ORF">HGRIS_006189</name>
</gene>
<evidence type="ECO:0000313" key="3">
    <source>
        <dbReference type="Proteomes" id="UP001556367"/>
    </source>
</evidence>
<sequence>MASTFLILSLCLPALVLADHPRIPLISRWLTHARRASSRNVPANGYYTPMEAGGSMLTKVPETFPEGLGEPINIILTGYSDEEVLNDNEDKGGLQNFFLSFGFSGECLGQHSGSNQGANLGDGHGYLNETAVMRWNYGDPALGSCKETIMGGNHFRYWVQNGPSGNSGAVFMAASYEMPIAQQHDIIVNGYNFGRDWVIGNMTNVTVPTHNLTNQTTYSTQTTWAGYTYASEIQYVSGLLSNSSEGINHMYSVGPNWTNAIDGLVAVITTKMVARPANSAIWGPSSPSIRASALALSIAFYSLL</sequence>
<keyword evidence="3" id="KW-1185">Reference proteome</keyword>
<comment type="caution">
    <text evidence="2">The sequence shown here is derived from an EMBL/GenBank/DDBJ whole genome shotgun (WGS) entry which is preliminary data.</text>
</comment>
<organism evidence="2 3">
    <name type="scientific">Hohenbuehelia grisea</name>
    <dbReference type="NCBI Taxonomy" id="104357"/>
    <lineage>
        <taxon>Eukaryota</taxon>
        <taxon>Fungi</taxon>
        <taxon>Dikarya</taxon>
        <taxon>Basidiomycota</taxon>
        <taxon>Agaricomycotina</taxon>
        <taxon>Agaricomycetes</taxon>
        <taxon>Agaricomycetidae</taxon>
        <taxon>Agaricales</taxon>
        <taxon>Pleurotineae</taxon>
        <taxon>Pleurotaceae</taxon>
        <taxon>Hohenbuehelia</taxon>
    </lineage>
</organism>
<reference evidence="3" key="1">
    <citation type="submission" date="2024-06" db="EMBL/GenBank/DDBJ databases">
        <title>Multi-omics analyses provide insights into the biosynthesis of the anticancer antibiotic pleurotin in Hohenbuehelia grisea.</title>
        <authorList>
            <person name="Weaver J.A."/>
            <person name="Alberti F."/>
        </authorList>
    </citation>
    <scope>NUCLEOTIDE SEQUENCE [LARGE SCALE GENOMIC DNA]</scope>
    <source>
        <strain evidence="3">T-177</strain>
    </source>
</reference>
<evidence type="ECO:0000256" key="1">
    <source>
        <dbReference type="SAM" id="SignalP"/>
    </source>
</evidence>
<feature type="chain" id="PRO_5046185125" evidence="1">
    <location>
        <begin position="19"/>
        <end position="304"/>
    </location>
</feature>
<accession>A0ABR3K014</accession>
<proteinExistence type="predicted"/>
<dbReference type="Proteomes" id="UP001556367">
    <property type="component" value="Unassembled WGS sequence"/>
</dbReference>
<keyword evidence="1" id="KW-0732">Signal</keyword>
<protein>
    <submittedName>
        <fullName evidence="2">Uncharacterized protein</fullName>
    </submittedName>
</protein>
<evidence type="ECO:0000313" key="2">
    <source>
        <dbReference type="EMBL" id="KAL0961222.1"/>
    </source>
</evidence>
<dbReference type="EMBL" id="JASNQZ010000001">
    <property type="protein sequence ID" value="KAL0961222.1"/>
    <property type="molecule type" value="Genomic_DNA"/>
</dbReference>
<feature type="signal peptide" evidence="1">
    <location>
        <begin position="1"/>
        <end position="18"/>
    </location>
</feature>
<name>A0ABR3K014_9AGAR</name>